<feature type="compositionally biased region" description="Acidic residues" evidence="1">
    <location>
        <begin position="265"/>
        <end position="274"/>
    </location>
</feature>
<evidence type="ECO:0000313" key="3">
    <source>
        <dbReference type="Proteomes" id="UP000274429"/>
    </source>
</evidence>
<name>A0A0R3WLF1_HYDTA</name>
<reference evidence="2 3" key="2">
    <citation type="submission" date="2018-11" db="EMBL/GenBank/DDBJ databases">
        <authorList>
            <consortium name="Pathogen Informatics"/>
        </authorList>
    </citation>
    <scope>NUCLEOTIDE SEQUENCE [LARGE SCALE GENOMIC DNA]</scope>
</reference>
<evidence type="ECO:0000256" key="1">
    <source>
        <dbReference type="SAM" id="MobiDB-lite"/>
    </source>
</evidence>
<sequence length="312" mass="34082">MKGLGKYFKNPSTQQKEDTHRKVSLGIGKTSNVAKQSGETSLDEKVRILEAELKAKDAELTEKSNTIKCLQDFKAGIGLKSSAADYYHVKDKACVQLIRDTQQLYRELEDFNKLVNCDDKSKYELPMPPPGISLNSSSGVGVKETIVPLHRQRTAHDGTAGAPASAEGNSMLANIRRSWEDRNLKVLDLNDRLKAAYDLITELSKPDSAVPSDGAKGPIAANSVLKTKKAPRPDAPSEPALWYVPEKGGVNAKQKNMLLSLVGGEMDEESEEEDGNRAQPTMTHGPMANDSGPTMMETNFYGNEEKPVGYCV</sequence>
<reference evidence="4" key="1">
    <citation type="submission" date="2017-02" db="UniProtKB">
        <authorList>
            <consortium name="WormBaseParasite"/>
        </authorList>
    </citation>
    <scope>IDENTIFICATION</scope>
</reference>
<dbReference type="Proteomes" id="UP000274429">
    <property type="component" value="Unassembled WGS sequence"/>
</dbReference>
<feature type="compositionally biased region" description="Polar residues" evidence="1">
    <location>
        <begin position="29"/>
        <end position="40"/>
    </location>
</feature>
<keyword evidence="3" id="KW-1185">Reference proteome</keyword>
<feature type="region of interest" description="Disordered" evidence="1">
    <location>
        <begin position="264"/>
        <end position="292"/>
    </location>
</feature>
<accession>A0A0R3WLF1</accession>
<organism evidence="4">
    <name type="scientific">Hydatigena taeniaeformis</name>
    <name type="common">Feline tapeworm</name>
    <name type="synonym">Taenia taeniaeformis</name>
    <dbReference type="NCBI Taxonomy" id="6205"/>
    <lineage>
        <taxon>Eukaryota</taxon>
        <taxon>Metazoa</taxon>
        <taxon>Spiralia</taxon>
        <taxon>Lophotrochozoa</taxon>
        <taxon>Platyhelminthes</taxon>
        <taxon>Cestoda</taxon>
        <taxon>Eucestoda</taxon>
        <taxon>Cyclophyllidea</taxon>
        <taxon>Taeniidae</taxon>
        <taxon>Hydatigera</taxon>
    </lineage>
</organism>
<dbReference type="WBParaSite" id="TTAC_0000158901-mRNA-1">
    <property type="protein sequence ID" value="TTAC_0000158901-mRNA-1"/>
    <property type="gene ID" value="TTAC_0000158901"/>
</dbReference>
<protein>
    <submittedName>
        <fullName evidence="4">REM-1 domain-containing protein</fullName>
    </submittedName>
</protein>
<evidence type="ECO:0000313" key="4">
    <source>
        <dbReference type="WBParaSite" id="TTAC_0000158901-mRNA-1"/>
    </source>
</evidence>
<proteinExistence type="predicted"/>
<gene>
    <name evidence="2" type="ORF">TTAC_LOCUS1576</name>
</gene>
<dbReference type="AlphaFoldDB" id="A0A0R3WLF1"/>
<feature type="region of interest" description="Disordered" evidence="1">
    <location>
        <begin position="1"/>
        <end position="40"/>
    </location>
</feature>
<evidence type="ECO:0000313" key="2">
    <source>
        <dbReference type="EMBL" id="VDM18235.1"/>
    </source>
</evidence>
<dbReference type="EMBL" id="UYWX01000384">
    <property type="protein sequence ID" value="VDM18235.1"/>
    <property type="molecule type" value="Genomic_DNA"/>
</dbReference>
<dbReference type="OrthoDB" id="6250358at2759"/>